<evidence type="ECO:0000256" key="6">
    <source>
        <dbReference type="ARBA" id="ARBA00023136"/>
    </source>
</evidence>
<feature type="signal peptide" evidence="9">
    <location>
        <begin position="1"/>
        <end position="29"/>
    </location>
</feature>
<feature type="domain" description="Trypanosome variant surface glycoprotein B-type N-terminal" evidence="11">
    <location>
        <begin position="19"/>
        <end position="376"/>
    </location>
</feature>
<dbReference type="InterPro" id="IPR025932">
    <property type="entry name" value="Trypano_VSG_B_N_dom"/>
</dbReference>
<keyword evidence="7" id="KW-0325">Glycoprotein</keyword>
<dbReference type="EMBL" id="KX699044">
    <property type="protein sequence ID" value="APD73000.1"/>
    <property type="molecule type" value="Genomic_DNA"/>
</dbReference>
<organism evidence="12">
    <name type="scientific">Trypanosoma brucei</name>
    <dbReference type="NCBI Taxonomy" id="5691"/>
    <lineage>
        <taxon>Eukaryota</taxon>
        <taxon>Discoba</taxon>
        <taxon>Euglenozoa</taxon>
        <taxon>Kinetoplastea</taxon>
        <taxon>Metakinetoplastina</taxon>
        <taxon>Trypanosomatida</taxon>
        <taxon>Trypanosomatidae</taxon>
        <taxon>Trypanosoma</taxon>
    </lineage>
</organism>
<evidence type="ECO:0000256" key="5">
    <source>
        <dbReference type="ARBA" id="ARBA00022729"/>
    </source>
</evidence>
<keyword evidence="3" id="KW-1003">Cell membrane</keyword>
<evidence type="ECO:0000259" key="10">
    <source>
        <dbReference type="Pfam" id="PF10659"/>
    </source>
</evidence>
<dbReference type="Pfam" id="PF10659">
    <property type="entry name" value="Trypan_glycop_C"/>
    <property type="match status" value="1"/>
</dbReference>
<keyword evidence="5 9" id="KW-0732">Signal</keyword>
<dbReference type="GO" id="GO:0005886">
    <property type="term" value="C:plasma membrane"/>
    <property type="evidence" value="ECO:0007669"/>
    <property type="project" value="UniProtKB-SubCell"/>
</dbReference>
<evidence type="ECO:0000256" key="4">
    <source>
        <dbReference type="ARBA" id="ARBA00022622"/>
    </source>
</evidence>
<keyword evidence="6" id="KW-0472">Membrane</keyword>
<dbReference type="Pfam" id="PF13206">
    <property type="entry name" value="VSG_B"/>
    <property type="match status" value="1"/>
</dbReference>
<protein>
    <submittedName>
        <fullName evidence="12">Variant surface glycoprotein 1125.145</fullName>
    </submittedName>
</protein>
<comment type="subcellular location">
    <subcellularLocation>
        <location evidence="2">Cell membrane</location>
        <topology evidence="2">Lipid-anchor</topology>
        <topology evidence="2">GPI-anchor</topology>
    </subcellularLocation>
</comment>
<dbReference type="AlphaFoldDB" id="A0A1J0R592"/>
<dbReference type="GO" id="GO:0098552">
    <property type="term" value="C:side of membrane"/>
    <property type="evidence" value="ECO:0007669"/>
    <property type="project" value="UniProtKB-KW"/>
</dbReference>
<evidence type="ECO:0000256" key="3">
    <source>
        <dbReference type="ARBA" id="ARBA00022475"/>
    </source>
</evidence>
<name>A0A1J0R592_9TRYP</name>
<keyword evidence="4" id="KW-0336">GPI-anchor</keyword>
<evidence type="ECO:0000256" key="8">
    <source>
        <dbReference type="ARBA" id="ARBA00023288"/>
    </source>
</evidence>
<dbReference type="VEuPathDB" id="TriTrypDB:Tb427_000235900"/>
<evidence type="ECO:0000256" key="2">
    <source>
        <dbReference type="ARBA" id="ARBA00004609"/>
    </source>
</evidence>
<reference evidence="12" key="1">
    <citation type="submission" date="2016-08" db="EMBL/GenBank/DDBJ databases">
        <title>VSG repertoire of Trypanosoma brucei EATRO 1125.</title>
        <authorList>
            <person name="Cross G.A."/>
        </authorList>
    </citation>
    <scope>NUCLEOTIDE SEQUENCE</scope>
    <source>
        <strain evidence="12">EATRO 1125</strain>
    </source>
</reference>
<evidence type="ECO:0000256" key="7">
    <source>
        <dbReference type="ARBA" id="ARBA00023180"/>
    </source>
</evidence>
<evidence type="ECO:0000313" key="12">
    <source>
        <dbReference type="EMBL" id="APD73000.1"/>
    </source>
</evidence>
<feature type="domain" description="Trypanosome variant surface glycoprotein C-terminal" evidence="10">
    <location>
        <begin position="418"/>
        <end position="498"/>
    </location>
</feature>
<evidence type="ECO:0000259" key="11">
    <source>
        <dbReference type="Pfam" id="PF13206"/>
    </source>
</evidence>
<dbReference type="InterPro" id="IPR019609">
    <property type="entry name" value="Variant_surf_glycoprt_trypan_C"/>
</dbReference>
<feature type="chain" id="PRO_5012633632" evidence="9">
    <location>
        <begin position="30"/>
        <end position="505"/>
    </location>
</feature>
<accession>A0A1J0R592</accession>
<keyword evidence="8" id="KW-0449">Lipoprotein</keyword>
<comment type="function">
    <text evidence="1">VSG forms a coat on the surface of the parasite. The trypanosome evades the immune response of the host by expressing a series of antigenically distinct VSGs from an estimated 1000 VSG genes.</text>
</comment>
<proteinExistence type="predicted"/>
<evidence type="ECO:0000256" key="9">
    <source>
        <dbReference type="SAM" id="SignalP"/>
    </source>
</evidence>
<sequence>MQRTEGEKMNKLAVAGTILMLFSTQASRAAVTPSVNAALFAELCEVLNWAEVGVEVTTTQSSDLADYNSLQQLNMTLAAAAWREKFDKTKTENQQRTPAADHKDDKFAAALWSDWQEAAAATKEATQREAVLEQAQLKGALPATLTKSKAVVQTETYAAYLLKKEIEAISPKPADNLQQVIQNKIKQAVFGKTEKGNAASFNPAGATAPSGNNRGTVCATTGTNKLGTLVEVLMCLCTKAGNSGGTAINAPCAAKSGGDGEAYPAGQDGVLTGYDNIFKLCKKPKKDKISSADIHRKLSVLRGYFVHQSDAGYFGHFINTACDGDEAKGACVKYHDATDAAQDKVDEIAWVSNLLQAEKTLREAEKYNEQAGPLLQGLHQCKATAFSYGEAVSSLPTHSQAAQDKSTPQAATKQTTNCAEHTSKNATECSALGCDHDAKNNKCKPKAGTETTTAAAGTGAAGGAEAATGCARHGTDKAKCEGDKSCKWDGETCKDSTLPSIRNWL</sequence>
<evidence type="ECO:0000256" key="1">
    <source>
        <dbReference type="ARBA" id="ARBA00002523"/>
    </source>
</evidence>